<name>A0A4U8WEN9_9NOCA</name>
<sequence>MKTRSATTFATVAVGLATALSLTACGTGSDDASDKPSVVASTNVWGNIAATVAGPDAEVESIITDPAGDPHSHETSAIESADITDADLVVYNGGGYDEFIDKAIDGTGKRAVNAFESRADDIRDDENEHVWYDIDTVAVVADRIAQALGEIDPDNATGYTDRAAAFKDSLNGVRSYTTPTRTAHPGAPIMQTEPLAHYLLLDAGAKDVTPHEYQEAIEQETDPAPAAVAATRDLITGKQVRAMVYNVQTEDNTSKELRAQAEAAGIPVVEVTETLPAGVDYVTWQTDNARAIASALG</sequence>
<dbReference type="EMBL" id="LR215973">
    <property type="protein sequence ID" value="VFB00968.1"/>
    <property type="molecule type" value="Genomic_DNA"/>
</dbReference>
<dbReference type="PANTHER" id="PTHR42953:SF1">
    <property type="entry name" value="METAL-BINDING PROTEIN HI_0362-RELATED"/>
    <property type="match status" value="1"/>
</dbReference>
<dbReference type="RefSeq" id="WP_165448958.1">
    <property type="nucleotide sequence ID" value="NZ_JADLPI010000016.1"/>
</dbReference>
<keyword evidence="4 5" id="KW-0732">Signal</keyword>
<protein>
    <submittedName>
        <fullName evidence="6">Pneumococcal surface adhesin A</fullName>
    </submittedName>
</protein>
<evidence type="ECO:0000256" key="4">
    <source>
        <dbReference type="ARBA" id="ARBA00022729"/>
    </source>
</evidence>
<evidence type="ECO:0000256" key="5">
    <source>
        <dbReference type="SAM" id="SignalP"/>
    </source>
</evidence>
<evidence type="ECO:0000313" key="7">
    <source>
        <dbReference type="Proteomes" id="UP000290439"/>
    </source>
</evidence>
<gene>
    <name evidence="6" type="primary">psaA_2</name>
    <name evidence="6" type="ORF">NCTC10797_04778</name>
</gene>
<organism evidence="6 7">
    <name type="scientific">Nocardia cyriacigeorgica</name>
    <dbReference type="NCBI Taxonomy" id="135487"/>
    <lineage>
        <taxon>Bacteria</taxon>
        <taxon>Bacillati</taxon>
        <taxon>Actinomycetota</taxon>
        <taxon>Actinomycetes</taxon>
        <taxon>Mycobacteriales</taxon>
        <taxon>Nocardiaceae</taxon>
        <taxon>Nocardia</taxon>
    </lineage>
</organism>
<dbReference type="Gene3D" id="3.40.50.1980">
    <property type="entry name" value="Nitrogenase molybdenum iron protein domain"/>
    <property type="match status" value="2"/>
</dbReference>
<evidence type="ECO:0000256" key="1">
    <source>
        <dbReference type="ARBA" id="ARBA00004196"/>
    </source>
</evidence>
<dbReference type="PANTHER" id="PTHR42953">
    <property type="entry name" value="HIGH-AFFINITY ZINC UPTAKE SYSTEM PROTEIN ZNUA-RELATED"/>
    <property type="match status" value="1"/>
</dbReference>
<dbReference type="PROSITE" id="PS51257">
    <property type="entry name" value="PROKAR_LIPOPROTEIN"/>
    <property type="match status" value="1"/>
</dbReference>
<reference evidence="6 7" key="1">
    <citation type="submission" date="2019-02" db="EMBL/GenBank/DDBJ databases">
        <authorList>
            <consortium name="Pathogen Informatics"/>
        </authorList>
    </citation>
    <scope>NUCLEOTIDE SEQUENCE [LARGE SCALE GENOMIC DNA]</scope>
    <source>
        <strain evidence="6 7">3012STDY6756504</strain>
    </source>
</reference>
<dbReference type="InterPro" id="IPR006127">
    <property type="entry name" value="ZnuA-like"/>
</dbReference>
<dbReference type="GO" id="GO:0030313">
    <property type="term" value="C:cell envelope"/>
    <property type="evidence" value="ECO:0007669"/>
    <property type="project" value="UniProtKB-SubCell"/>
</dbReference>
<accession>A0A4U8WEN9</accession>
<dbReference type="AlphaFoldDB" id="A0A4U8WEN9"/>
<keyword evidence="3" id="KW-0479">Metal-binding</keyword>
<evidence type="ECO:0000256" key="2">
    <source>
        <dbReference type="ARBA" id="ARBA00022448"/>
    </source>
</evidence>
<dbReference type="Pfam" id="PF01297">
    <property type="entry name" value="ZnuA"/>
    <property type="match status" value="1"/>
</dbReference>
<dbReference type="GO" id="GO:0046872">
    <property type="term" value="F:metal ion binding"/>
    <property type="evidence" value="ECO:0007669"/>
    <property type="project" value="UniProtKB-KW"/>
</dbReference>
<dbReference type="Proteomes" id="UP000290439">
    <property type="component" value="Chromosome"/>
</dbReference>
<dbReference type="GO" id="GO:0030001">
    <property type="term" value="P:metal ion transport"/>
    <property type="evidence" value="ECO:0007669"/>
    <property type="project" value="InterPro"/>
</dbReference>
<proteinExistence type="predicted"/>
<comment type="subcellular location">
    <subcellularLocation>
        <location evidence="1">Cell envelope</location>
    </subcellularLocation>
</comment>
<dbReference type="SUPFAM" id="SSF53807">
    <property type="entry name" value="Helical backbone' metal receptor"/>
    <property type="match status" value="1"/>
</dbReference>
<evidence type="ECO:0000313" key="6">
    <source>
        <dbReference type="EMBL" id="VFB00968.1"/>
    </source>
</evidence>
<keyword evidence="2" id="KW-0813">Transport</keyword>
<feature type="signal peptide" evidence="5">
    <location>
        <begin position="1"/>
        <end position="24"/>
    </location>
</feature>
<evidence type="ECO:0000256" key="3">
    <source>
        <dbReference type="ARBA" id="ARBA00022723"/>
    </source>
</evidence>
<feature type="chain" id="PRO_5039662690" evidence="5">
    <location>
        <begin position="25"/>
        <end position="297"/>
    </location>
</feature>
<dbReference type="InterPro" id="IPR050492">
    <property type="entry name" value="Bact_metal-bind_prot9"/>
</dbReference>